<feature type="transmembrane region" description="Helical" evidence="1">
    <location>
        <begin position="42"/>
        <end position="67"/>
    </location>
</feature>
<keyword evidence="1" id="KW-0812">Transmembrane</keyword>
<comment type="caution">
    <text evidence="3">The sequence shown here is derived from an EMBL/GenBank/DDBJ whole genome shotgun (WGS) entry which is preliminary data.</text>
</comment>
<proteinExistence type="predicted"/>
<dbReference type="Proteomes" id="UP000239480">
    <property type="component" value="Unassembled WGS sequence"/>
</dbReference>
<keyword evidence="1" id="KW-0472">Membrane</keyword>
<gene>
    <name evidence="3" type="ORF">CLV78_110130</name>
</gene>
<dbReference type="InterPro" id="IPR003675">
    <property type="entry name" value="Rce1/LyrA-like_dom"/>
</dbReference>
<dbReference type="AlphaFoldDB" id="A0A2T0RJ94"/>
<evidence type="ECO:0000259" key="2">
    <source>
        <dbReference type="Pfam" id="PF02517"/>
    </source>
</evidence>
<feature type="transmembrane region" description="Helical" evidence="1">
    <location>
        <begin position="178"/>
        <end position="198"/>
    </location>
</feature>
<keyword evidence="4" id="KW-1185">Reference proteome</keyword>
<dbReference type="EMBL" id="PVTD01000010">
    <property type="protein sequence ID" value="PRY21255.1"/>
    <property type="molecule type" value="Genomic_DNA"/>
</dbReference>
<feature type="transmembrane region" description="Helical" evidence="1">
    <location>
        <begin position="210"/>
        <end position="226"/>
    </location>
</feature>
<dbReference type="Pfam" id="PF02517">
    <property type="entry name" value="Rce1-like"/>
    <property type="match status" value="1"/>
</dbReference>
<feature type="transmembrane region" description="Helical" evidence="1">
    <location>
        <begin position="79"/>
        <end position="97"/>
    </location>
</feature>
<organism evidence="3 4">
    <name type="scientific">Aliiruegeria haliotis</name>
    <dbReference type="NCBI Taxonomy" id="1280846"/>
    <lineage>
        <taxon>Bacteria</taxon>
        <taxon>Pseudomonadati</taxon>
        <taxon>Pseudomonadota</taxon>
        <taxon>Alphaproteobacteria</taxon>
        <taxon>Rhodobacterales</taxon>
        <taxon>Roseobacteraceae</taxon>
        <taxon>Aliiruegeria</taxon>
    </lineage>
</organism>
<dbReference type="GO" id="GO:0004175">
    <property type="term" value="F:endopeptidase activity"/>
    <property type="evidence" value="ECO:0007669"/>
    <property type="project" value="UniProtKB-ARBA"/>
</dbReference>
<evidence type="ECO:0000313" key="4">
    <source>
        <dbReference type="Proteomes" id="UP000239480"/>
    </source>
</evidence>
<reference evidence="3 4" key="1">
    <citation type="submission" date="2018-03" db="EMBL/GenBank/DDBJ databases">
        <title>Genomic Encyclopedia of Archaeal and Bacterial Type Strains, Phase II (KMG-II): from individual species to whole genera.</title>
        <authorList>
            <person name="Goeker M."/>
        </authorList>
    </citation>
    <scope>NUCLEOTIDE SEQUENCE [LARGE SCALE GENOMIC DNA]</scope>
    <source>
        <strain evidence="3 4">DSM 29328</strain>
    </source>
</reference>
<feature type="transmembrane region" description="Helical" evidence="1">
    <location>
        <begin position="259"/>
        <end position="278"/>
    </location>
</feature>
<evidence type="ECO:0000313" key="3">
    <source>
        <dbReference type="EMBL" id="PRY21255.1"/>
    </source>
</evidence>
<protein>
    <recommendedName>
        <fullName evidence="2">CAAX prenyl protease 2/Lysostaphin resistance protein A-like domain-containing protein</fullName>
    </recommendedName>
</protein>
<feature type="transmembrane region" description="Helical" evidence="1">
    <location>
        <begin position="148"/>
        <end position="166"/>
    </location>
</feature>
<feature type="domain" description="CAAX prenyl protease 2/Lysostaphin resistance protein A-like" evidence="2">
    <location>
        <begin position="177"/>
        <end position="268"/>
    </location>
</feature>
<sequence>MNAMSTVWPEILTWLPLTIALAIGWAGHRILALPFLAMTACLGWWFGFLSPISILLFSVCLGIAAWLPRLPKGFVPLKHILLILLCFIFGLEMISGVERMPIAIDVQTGPASVPFSYSIGLEKPFAFFVLLFALPELLLTPTRADKRFVAAGLLLLGGLFALAVLTQTVRWEPSIPEWLPVFIVGNLLLTCLPEEAFFRGYLQRELAARLGIWTAIVVTSALFGLAHLSGGIVLVVFATVAGLAYGLAYQLGGGLRSAVFFHFGFNIVHLTLFTYPAAAG</sequence>
<dbReference type="GO" id="GO:0080120">
    <property type="term" value="P:CAAX-box protein maturation"/>
    <property type="evidence" value="ECO:0007669"/>
    <property type="project" value="UniProtKB-ARBA"/>
</dbReference>
<feature type="transmembrane region" description="Helical" evidence="1">
    <location>
        <begin position="117"/>
        <end position="139"/>
    </location>
</feature>
<accession>A0A2T0RJ94</accession>
<name>A0A2T0RJ94_9RHOB</name>
<keyword evidence="1" id="KW-1133">Transmembrane helix</keyword>
<feature type="transmembrane region" description="Helical" evidence="1">
    <location>
        <begin position="232"/>
        <end position="252"/>
    </location>
</feature>
<evidence type="ECO:0000256" key="1">
    <source>
        <dbReference type="SAM" id="Phobius"/>
    </source>
</evidence>